<dbReference type="Gene3D" id="3.10.310.10">
    <property type="entry name" value="Diaminopimelate Epimerase, Chain A, domain 1"/>
    <property type="match status" value="2"/>
</dbReference>
<gene>
    <name evidence="2" type="ORF">BT96DRAFT_229790</name>
</gene>
<keyword evidence="3" id="KW-1185">Reference proteome</keyword>
<dbReference type="PANTHER" id="PTHR13774">
    <property type="entry name" value="PHENAZINE BIOSYNTHESIS PROTEIN"/>
    <property type="match status" value="1"/>
</dbReference>
<dbReference type="Pfam" id="PF02567">
    <property type="entry name" value="PhzC-PhzF"/>
    <property type="match status" value="1"/>
</dbReference>
<organism evidence="2 3">
    <name type="scientific">Gymnopus androsaceus JB14</name>
    <dbReference type="NCBI Taxonomy" id="1447944"/>
    <lineage>
        <taxon>Eukaryota</taxon>
        <taxon>Fungi</taxon>
        <taxon>Dikarya</taxon>
        <taxon>Basidiomycota</taxon>
        <taxon>Agaricomycotina</taxon>
        <taxon>Agaricomycetes</taxon>
        <taxon>Agaricomycetidae</taxon>
        <taxon>Agaricales</taxon>
        <taxon>Marasmiineae</taxon>
        <taxon>Omphalotaceae</taxon>
        <taxon>Gymnopus</taxon>
    </lineage>
</organism>
<dbReference type="PIRSF" id="PIRSF016184">
    <property type="entry name" value="PhzC_PhzF"/>
    <property type="match status" value="1"/>
</dbReference>
<evidence type="ECO:0000313" key="2">
    <source>
        <dbReference type="EMBL" id="KAE9393215.1"/>
    </source>
</evidence>
<dbReference type="OrthoDB" id="75169at2759"/>
<dbReference type="GO" id="GO:0005737">
    <property type="term" value="C:cytoplasm"/>
    <property type="evidence" value="ECO:0007669"/>
    <property type="project" value="TreeGrafter"/>
</dbReference>
<dbReference type="SUPFAM" id="SSF54506">
    <property type="entry name" value="Diaminopimelate epimerase-like"/>
    <property type="match status" value="1"/>
</dbReference>
<protein>
    <submittedName>
        <fullName evidence="2">Diaminopimelate epimerase-like protein</fullName>
    </submittedName>
</protein>
<accession>A0A6A4H7P1</accession>
<evidence type="ECO:0000313" key="3">
    <source>
        <dbReference type="Proteomes" id="UP000799118"/>
    </source>
</evidence>
<name>A0A6A4H7P1_9AGAR</name>
<sequence>MSTSVQIHFHTIDVFTRRRFRGNPLAIILVDRSLTLSQEQKQLVAREFNLSETVFIHGVESSEDPESSFTIDIFTTAEELPFAGHPTVGAGWLLSQLFPGREAFTLSTKAGKIPVAKLPTTGVRLQVPIDFKEHTPYHFPQLKTKGRQPHLEAADYVTGIDGADPVASIVKGMSFMLLQLTSEDSLAKFQAFSSPVRIPNEHLGAWSGFSSLYIFVVLADGVTVRTRMFEGTFEDPATGSAASTLCGWLGKQKGPGSWEFNVIQGVEMGRESRIGVSVAVGINGEVERIDLAGDAVKVMEGTIDIELS</sequence>
<dbReference type="EMBL" id="ML769578">
    <property type="protein sequence ID" value="KAE9393215.1"/>
    <property type="molecule type" value="Genomic_DNA"/>
</dbReference>
<dbReference type="InterPro" id="IPR003719">
    <property type="entry name" value="Phenazine_PhzF-like"/>
</dbReference>
<reference evidence="2" key="1">
    <citation type="journal article" date="2019" name="Environ. Microbiol.">
        <title>Fungal ecological strategies reflected in gene transcription - a case study of two litter decomposers.</title>
        <authorList>
            <person name="Barbi F."/>
            <person name="Kohler A."/>
            <person name="Barry K."/>
            <person name="Baskaran P."/>
            <person name="Daum C."/>
            <person name="Fauchery L."/>
            <person name="Ihrmark K."/>
            <person name="Kuo A."/>
            <person name="LaButti K."/>
            <person name="Lipzen A."/>
            <person name="Morin E."/>
            <person name="Grigoriev I.V."/>
            <person name="Henrissat B."/>
            <person name="Lindahl B."/>
            <person name="Martin F."/>
        </authorList>
    </citation>
    <scope>NUCLEOTIDE SEQUENCE</scope>
    <source>
        <strain evidence="2">JB14</strain>
    </source>
</reference>
<dbReference type="NCBIfam" id="TIGR00654">
    <property type="entry name" value="PhzF_family"/>
    <property type="match status" value="1"/>
</dbReference>
<evidence type="ECO:0000256" key="1">
    <source>
        <dbReference type="PIRSR" id="PIRSR016184-1"/>
    </source>
</evidence>
<feature type="active site" evidence="1">
    <location>
        <position position="52"/>
    </location>
</feature>
<dbReference type="GO" id="GO:0016853">
    <property type="term" value="F:isomerase activity"/>
    <property type="evidence" value="ECO:0007669"/>
    <property type="project" value="TreeGrafter"/>
</dbReference>
<dbReference type="PANTHER" id="PTHR13774:SF32">
    <property type="entry name" value="ANTISENSE-ENHANCING SEQUENCE 1"/>
    <property type="match status" value="1"/>
</dbReference>
<proteinExistence type="predicted"/>
<dbReference type="AlphaFoldDB" id="A0A6A4H7P1"/>
<dbReference type="Proteomes" id="UP000799118">
    <property type="component" value="Unassembled WGS sequence"/>
</dbReference>